<name>A0A0E9TY83_ANGAN</name>
<reference evidence="2" key="2">
    <citation type="journal article" date="2015" name="Fish Shellfish Immunol.">
        <title>Early steps in the European eel (Anguilla anguilla)-Vibrio vulnificus interaction in the gills: Role of the RtxA13 toxin.</title>
        <authorList>
            <person name="Callol A."/>
            <person name="Pajuelo D."/>
            <person name="Ebbesson L."/>
            <person name="Teles M."/>
            <person name="MacKenzie S."/>
            <person name="Amaro C."/>
        </authorList>
    </citation>
    <scope>NUCLEOTIDE SEQUENCE</scope>
</reference>
<proteinExistence type="predicted"/>
<accession>A0A0E9TY83</accession>
<evidence type="ECO:0000313" key="2">
    <source>
        <dbReference type="EMBL" id="JAH57703.1"/>
    </source>
</evidence>
<dbReference type="AlphaFoldDB" id="A0A0E9TY83"/>
<organism evidence="2">
    <name type="scientific">Anguilla anguilla</name>
    <name type="common">European freshwater eel</name>
    <name type="synonym">Muraena anguilla</name>
    <dbReference type="NCBI Taxonomy" id="7936"/>
    <lineage>
        <taxon>Eukaryota</taxon>
        <taxon>Metazoa</taxon>
        <taxon>Chordata</taxon>
        <taxon>Craniata</taxon>
        <taxon>Vertebrata</taxon>
        <taxon>Euteleostomi</taxon>
        <taxon>Actinopterygii</taxon>
        <taxon>Neopterygii</taxon>
        <taxon>Teleostei</taxon>
        <taxon>Anguilliformes</taxon>
        <taxon>Anguillidae</taxon>
        <taxon>Anguilla</taxon>
    </lineage>
</organism>
<evidence type="ECO:0000256" key="1">
    <source>
        <dbReference type="SAM" id="MobiDB-lite"/>
    </source>
</evidence>
<protein>
    <submittedName>
        <fullName evidence="2">Uncharacterized protein</fullName>
    </submittedName>
</protein>
<sequence>MLSYENARAAPEKERRRSSASVAR</sequence>
<reference evidence="2" key="1">
    <citation type="submission" date="2014-11" db="EMBL/GenBank/DDBJ databases">
        <authorList>
            <person name="Amaro Gonzalez C."/>
        </authorList>
    </citation>
    <scope>NUCLEOTIDE SEQUENCE</scope>
</reference>
<dbReference type="EMBL" id="GBXM01050874">
    <property type="protein sequence ID" value="JAH57703.1"/>
    <property type="molecule type" value="Transcribed_RNA"/>
</dbReference>
<feature type="region of interest" description="Disordered" evidence="1">
    <location>
        <begin position="1"/>
        <end position="24"/>
    </location>
</feature>